<keyword evidence="1" id="KW-0813">Transport</keyword>
<dbReference type="RefSeq" id="WP_070743908.1">
    <property type="nucleotide sequence ID" value="NZ_MDZA01000201.1"/>
</dbReference>
<keyword evidence="2 6" id="KW-0349">Heme</keyword>
<dbReference type="GO" id="GO:0009055">
    <property type="term" value="F:electron transfer activity"/>
    <property type="evidence" value="ECO:0007669"/>
    <property type="project" value="InterPro"/>
</dbReference>
<evidence type="ECO:0000256" key="6">
    <source>
        <dbReference type="PROSITE-ProRule" id="PRU00433"/>
    </source>
</evidence>
<comment type="caution">
    <text evidence="8">The sequence shown here is derived from an EMBL/GenBank/DDBJ whole genome shotgun (WGS) entry which is preliminary data.</text>
</comment>
<dbReference type="PANTHER" id="PTHR37823:SF1">
    <property type="entry name" value="CYTOCHROME C-553-LIKE"/>
    <property type="match status" value="1"/>
</dbReference>
<protein>
    <recommendedName>
        <fullName evidence="7">Cytochrome c domain-containing protein</fullName>
    </recommendedName>
</protein>
<dbReference type="SUPFAM" id="SSF46626">
    <property type="entry name" value="Cytochrome c"/>
    <property type="match status" value="1"/>
</dbReference>
<dbReference type="PANTHER" id="PTHR37823">
    <property type="entry name" value="CYTOCHROME C-553-LIKE"/>
    <property type="match status" value="1"/>
</dbReference>
<proteinExistence type="predicted"/>
<evidence type="ECO:0000256" key="1">
    <source>
        <dbReference type="ARBA" id="ARBA00022448"/>
    </source>
</evidence>
<evidence type="ECO:0000313" key="9">
    <source>
        <dbReference type="Proteomes" id="UP000177506"/>
    </source>
</evidence>
<keyword evidence="9" id="KW-1185">Reference proteome</keyword>
<gene>
    <name evidence="8" type="ORF">BEN49_23940</name>
</gene>
<dbReference type="InterPro" id="IPR051811">
    <property type="entry name" value="Cytochrome_c550/c551-like"/>
</dbReference>
<dbReference type="AlphaFoldDB" id="A0A1G1TGY5"/>
<evidence type="ECO:0000256" key="2">
    <source>
        <dbReference type="ARBA" id="ARBA00022617"/>
    </source>
</evidence>
<evidence type="ECO:0000256" key="3">
    <source>
        <dbReference type="ARBA" id="ARBA00022723"/>
    </source>
</evidence>
<dbReference type="InterPro" id="IPR036909">
    <property type="entry name" value="Cyt_c-like_dom_sf"/>
</dbReference>
<dbReference type="Pfam" id="PF00034">
    <property type="entry name" value="Cytochrom_C"/>
    <property type="match status" value="1"/>
</dbReference>
<keyword evidence="4" id="KW-0249">Electron transport</keyword>
<keyword evidence="3 6" id="KW-0479">Metal-binding</keyword>
<dbReference type="GO" id="GO:0046872">
    <property type="term" value="F:metal ion binding"/>
    <property type="evidence" value="ECO:0007669"/>
    <property type="project" value="UniProtKB-KW"/>
</dbReference>
<keyword evidence="5 6" id="KW-0408">Iron</keyword>
<dbReference type="PROSITE" id="PS51007">
    <property type="entry name" value="CYTC"/>
    <property type="match status" value="1"/>
</dbReference>
<reference evidence="8 9" key="1">
    <citation type="submission" date="2016-08" db="EMBL/GenBank/DDBJ databases">
        <title>Hymenobacter coccineus sp. nov., Hymenobacter lapidarius sp. nov. and Hymenobacter glacialis sp. nov., isolated from Antarctic soil.</title>
        <authorList>
            <person name="Sedlacek I."/>
            <person name="Kralova S."/>
            <person name="Kyrova K."/>
            <person name="Maslanova I."/>
            <person name="Stankova E."/>
            <person name="Vrbovska V."/>
            <person name="Nemec M."/>
            <person name="Bartak M."/>
            <person name="Svec P."/>
            <person name="Busse H.-J."/>
            <person name="Pantucek R."/>
        </authorList>
    </citation>
    <scope>NUCLEOTIDE SEQUENCE [LARGE SCALE GENOMIC DNA]</scope>
    <source>
        <strain evidence="8 9">CCM 8649</strain>
    </source>
</reference>
<accession>A0A1G1TGY5</accession>
<name>A0A1G1TGY5_9BACT</name>
<evidence type="ECO:0000256" key="4">
    <source>
        <dbReference type="ARBA" id="ARBA00022982"/>
    </source>
</evidence>
<dbReference type="Proteomes" id="UP000177506">
    <property type="component" value="Unassembled WGS sequence"/>
</dbReference>
<organism evidence="8 9">
    <name type="scientific">Hymenobacter coccineus</name>
    <dbReference type="NCBI Taxonomy" id="1908235"/>
    <lineage>
        <taxon>Bacteria</taxon>
        <taxon>Pseudomonadati</taxon>
        <taxon>Bacteroidota</taxon>
        <taxon>Cytophagia</taxon>
        <taxon>Cytophagales</taxon>
        <taxon>Hymenobacteraceae</taxon>
        <taxon>Hymenobacter</taxon>
    </lineage>
</organism>
<evidence type="ECO:0000259" key="7">
    <source>
        <dbReference type="PROSITE" id="PS51007"/>
    </source>
</evidence>
<feature type="domain" description="Cytochrome c" evidence="7">
    <location>
        <begin position="76"/>
        <end position="167"/>
    </location>
</feature>
<sequence>MRTNSLSFALTVGMGLIVVLMCYAALSAAGLVGFAAADVAAAVQSEEVAINLKSSALKAKRTAGIVQAQASAKDALAIQAGDALFKANCTQCHAINEQVVGPALAGVTKRRTIAWIIPWVKNSAKVVASGDEYAVALYGKFQKQQMPSFQLSNEQIQDIVAYIDSQEGSGISEGSEDQAIAAK</sequence>
<dbReference type="GO" id="GO:0020037">
    <property type="term" value="F:heme binding"/>
    <property type="evidence" value="ECO:0007669"/>
    <property type="project" value="InterPro"/>
</dbReference>
<evidence type="ECO:0000313" key="8">
    <source>
        <dbReference type="EMBL" id="OGX90073.1"/>
    </source>
</evidence>
<evidence type="ECO:0000256" key="5">
    <source>
        <dbReference type="ARBA" id="ARBA00023004"/>
    </source>
</evidence>
<dbReference type="InterPro" id="IPR009056">
    <property type="entry name" value="Cyt_c-like_dom"/>
</dbReference>
<dbReference type="EMBL" id="MDZA01000201">
    <property type="protein sequence ID" value="OGX90073.1"/>
    <property type="molecule type" value="Genomic_DNA"/>
</dbReference>
<dbReference type="Gene3D" id="1.10.760.10">
    <property type="entry name" value="Cytochrome c-like domain"/>
    <property type="match status" value="1"/>
</dbReference>